<dbReference type="PANTHER" id="PTHR40621">
    <property type="entry name" value="TRANSCRIPTION FACTOR KAPC-RELATED"/>
    <property type="match status" value="1"/>
</dbReference>
<dbReference type="Pfam" id="PF00170">
    <property type="entry name" value="bZIP_1"/>
    <property type="match status" value="1"/>
</dbReference>
<organism evidence="5 6">
    <name type="scientific">Mortierella polycephala</name>
    <dbReference type="NCBI Taxonomy" id="41804"/>
    <lineage>
        <taxon>Eukaryota</taxon>
        <taxon>Fungi</taxon>
        <taxon>Fungi incertae sedis</taxon>
        <taxon>Mucoromycota</taxon>
        <taxon>Mortierellomycotina</taxon>
        <taxon>Mortierellomycetes</taxon>
        <taxon>Mortierellales</taxon>
        <taxon>Mortierellaceae</taxon>
        <taxon>Mortierella</taxon>
    </lineage>
</organism>
<dbReference type="GO" id="GO:0000976">
    <property type="term" value="F:transcription cis-regulatory region binding"/>
    <property type="evidence" value="ECO:0007669"/>
    <property type="project" value="InterPro"/>
</dbReference>
<dbReference type="SUPFAM" id="SSF57959">
    <property type="entry name" value="Leucine zipper domain"/>
    <property type="match status" value="1"/>
</dbReference>
<proteinExistence type="predicted"/>
<feature type="compositionally biased region" description="Low complexity" evidence="3">
    <location>
        <begin position="479"/>
        <end position="488"/>
    </location>
</feature>
<dbReference type="CDD" id="cd14688">
    <property type="entry name" value="bZIP_YAP"/>
    <property type="match status" value="1"/>
</dbReference>
<evidence type="ECO:0000256" key="1">
    <source>
        <dbReference type="ARBA" id="ARBA00004123"/>
    </source>
</evidence>
<evidence type="ECO:0000256" key="3">
    <source>
        <dbReference type="SAM" id="MobiDB-lite"/>
    </source>
</evidence>
<sequence>MLHSVMVYPNNSEFFMSPSMLDDSVSKLMNTEQQIENYLTSASTSPVQDFIMPSTSYHLQQQSQDQRQHQLQFPIVNAMRSMAAQNAPLSPPYPIKTEEVQSQHNVECIMFSHNFDLTAPSTASGSSQEQHHILPSQHSPQQQQQQQRMMPYTDVTLIQQRQHHQQQQQHHQQQLRLQHQQQQQFQQQQMLYSSAAPHHSTVTSMATISSATANASVFVPSSVTTSAPFFHPTALAQEDSFQPQATYTPAAHPAAPKRKREESGQLIACQTSPRLSIDSNSTAIESLAPSRRATSSAAVVSTSSRLDKVKTSRSTRITKSTPSSASSSSTEMITSTATTSENKAATTRATAKKATVTTKKTASPSRESSQQPENNEMTSTITHLSTSTGNITHPRRAAQNRAAQRTFRNRRKAYIKTLEQKVQEIDDTRKLMEDVQLENQEIWRRFQIIQNLANRSGLRLPTFTPMEPFAAMTAANEAHQLAQQQQAANGHFGMGSSNDEAEDDGEMSDSFSAKY</sequence>
<dbReference type="PROSITE" id="PS00036">
    <property type="entry name" value="BZIP_BASIC"/>
    <property type="match status" value="1"/>
</dbReference>
<evidence type="ECO:0000256" key="2">
    <source>
        <dbReference type="ARBA" id="ARBA00023242"/>
    </source>
</evidence>
<accession>A0A9P6U7P5</accession>
<dbReference type="AlphaFoldDB" id="A0A9P6U7P5"/>
<evidence type="ECO:0000259" key="4">
    <source>
        <dbReference type="PROSITE" id="PS00036"/>
    </source>
</evidence>
<keyword evidence="2" id="KW-0539">Nucleus</keyword>
<feature type="compositionally biased region" description="Low complexity" evidence="3">
    <location>
        <begin position="165"/>
        <end position="181"/>
    </location>
</feature>
<evidence type="ECO:0000313" key="5">
    <source>
        <dbReference type="EMBL" id="KAG0264163.1"/>
    </source>
</evidence>
<feature type="compositionally biased region" description="Polar residues" evidence="3">
    <location>
        <begin position="119"/>
        <end position="128"/>
    </location>
</feature>
<reference evidence="5" key="1">
    <citation type="journal article" date="2020" name="Fungal Divers.">
        <title>Resolving the Mortierellaceae phylogeny through synthesis of multi-gene phylogenetics and phylogenomics.</title>
        <authorList>
            <person name="Vandepol N."/>
            <person name="Liber J."/>
            <person name="Desiro A."/>
            <person name="Na H."/>
            <person name="Kennedy M."/>
            <person name="Barry K."/>
            <person name="Grigoriev I.V."/>
            <person name="Miller A.N."/>
            <person name="O'Donnell K."/>
            <person name="Stajich J.E."/>
            <person name="Bonito G."/>
        </authorList>
    </citation>
    <scope>NUCLEOTIDE SEQUENCE</scope>
    <source>
        <strain evidence="5">KOD948</strain>
    </source>
</reference>
<evidence type="ECO:0000313" key="6">
    <source>
        <dbReference type="Proteomes" id="UP000726737"/>
    </source>
</evidence>
<dbReference type="GO" id="GO:0090575">
    <property type="term" value="C:RNA polymerase II transcription regulator complex"/>
    <property type="evidence" value="ECO:0007669"/>
    <property type="project" value="TreeGrafter"/>
</dbReference>
<gene>
    <name evidence="5" type="ORF">BG011_007317</name>
</gene>
<dbReference type="InterPro" id="IPR050936">
    <property type="entry name" value="AP-1-like"/>
</dbReference>
<dbReference type="GO" id="GO:0001228">
    <property type="term" value="F:DNA-binding transcription activator activity, RNA polymerase II-specific"/>
    <property type="evidence" value="ECO:0007669"/>
    <property type="project" value="TreeGrafter"/>
</dbReference>
<dbReference type="EMBL" id="JAAAJA010000056">
    <property type="protein sequence ID" value="KAG0264163.1"/>
    <property type="molecule type" value="Genomic_DNA"/>
</dbReference>
<comment type="caution">
    <text evidence="5">The sequence shown here is derived from an EMBL/GenBank/DDBJ whole genome shotgun (WGS) entry which is preliminary data.</text>
</comment>
<feature type="domain" description="BZIP" evidence="4">
    <location>
        <begin position="395"/>
        <end position="410"/>
    </location>
</feature>
<feature type="region of interest" description="Disordered" evidence="3">
    <location>
        <begin position="119"/>
        <end position="181"/>
    </location>
</feature>
<feature type="compositionally biased region" description="Polar residues" evidence="3">
    <location>
        <begin position="363"/>
        <end position="377"/>
    </location>
</feature>
<dbReference type="Gene3D" id="1.20.5.170">
    <property type="match status" value="1"/>
</dbReference>
<protein>
    <recommendedName>
        <fullName evidence="4">BZIP domain-containing protein</fullName>
    </recommendedName>
</protein>
<feature type="region of interest" description="Disordered" evidence="3">
    <location>
        <begin position="286"/>
        <end position="377"/>
    </location>
</feature>
<dbReference type="InterPro" id="IPR046347">
    <property type="entry name" value="bZIP_sf"/>
</dbReference>
<keyword evidence="6" id="KW-1185">Reference proteome</keyword>
<comment type="subcellular location">
    <subcellularLocation>
        <location evidence="1">Nucleus</location>
    </subcellularLocation>
</comment>
<name>A0A9P6U7P5_9FUNG</name>
<feature type="region of interest" description="Disordered" evidence="3">
    <location>
        <begin position="479"/>
        <end position="515"/>
    </location>
</feature>
<dbReference type="PANTHER" id="PTHR40621:SF6">
    <property type="entry name" value="AP-1-LIKE TRANSCRIPTION FACTOR YAP1-RELATED"/>
    <property type="match status" value="1"/>
</dbReference>
<dbReference type="OrthoDB" id="2447166at2759"/>
<feature type="compositionally biased region" description="Low complexity" evidence="3">
    <location>
        <begin position="290"/>
        <end position="304"/>
    </location>
</feature>
<dbReference type="InterPro" id="IPR004827">
    <property type="entry name" value="bZIP"/>
</dbReference>
<dbReference type="Proteomes" id="UP000726737">
    <property type="component" value="Unassembled WGS sequence"/>
</dbReference>
<feature type="compositionally biased region" description="Low complexity" evidence="3">
    <location>
        <begin position="312"/>
        <end position="362"/>
    </location>
</feature>